<evidence type="ECO:0000256" key="5">
    <source>
        <dbReference type="ARBA" id="ARBA00023237"/>
    </source>
</evidence>
<dbReference type="Gene3D" id="1.25.40.390">
    <property type="match status" value="1"/>
</dbReference>
<dbReference type="GO" id="GO:0009279">
    <property type="term" value="C:cell outer membrane"/>
    <property type="evidence" value="ECO:0007669"/>
    <property type="project" value="UniProtKB-SubCell"/>
</dbReference>
<name>A0A1I2Z881_9SPHI</name>
<keyword evidence="5" id="KW-0998">Cell outer membrane</keyword>
<dbReference type="EMBL" id="FOPP01000009">
    <property type="protein sequence ID" value="SFH34004.1"/>
    <property type="molecule type" value="Genomic_DNA"/>
</dbReference>
<organism evidence="8 9">
    <name type="scientific">Pedobacter insulae</name>
    <dbReference type="NCBI Taxonomy" id="414048"/>
    <lineage>
        <taxon>Bacteria</taxon>
        <taxon>Pseudomonadati</taxon>
        <taxon>Bacteroidota</taxon>
        <taxon>Sphingobacteriia</taxon>
        <taxon>Sphingobacteriales</taxon>
        <taxon>Sphingobacteriaceae</taxon>
        <taxon>Pedobacter</taxon>
    </lineage>
</organism>
<dbReference type="SUPFAM" id="SSF48452">
    <property type="entry name" value="TPR-like"/>
    <property type="match status" value="1"/>
</dbReference>
<dbReference type="Proteomes" id="UP000199666">
    <property type="component" value="Unassembled WGS sequence"/>
</dbReference>
<dbReference type="InterPro" id="IPR033985">
    <property type="entry name" value="SusD-like_N"/>
</dbReference>
<comment type="similarity">
    <text evidence="2">Belongs to the SusD family.</text>
</comment>
<dbReference type="Pfam" id="PF14322">
    <property type="entry name" value="SusD-like_3"/>
    <property type="match status" value="1"/>
</dbReference>
<protein>
    <submittedName>
        <fullName evidence="8">SusD family protein</fullName>
    </submittedName>
</protein>
<dbReference type="PROSITE" id="PS51257">
    <property type="entry name" value="PROKAR_LIPOPROTEIN"/>
    <property type="match status" value="1"/>
</dbReference>
<dbReference type="STRING" id="414048.SAMN04489864_10959"/>
<dbReference type="OrthoDB" id="1097962at2"/>
<comment type="subcellular location">
    <subcellularLocation>
        <location evidence="1">Cell outer membrane</location>
    </subcellularLocation>
</comment>
<keyword evidence="4" id="KW-0472">Membrane</keyword>
<dbReference type="InterPro" id="IPR011990">
    <property type="entry name" value="TPR-like_helical_dom_sf"/>
</dbReference>
<feature type="domain" description="SusD-like N-terminal" evidence="7">
    <location>
        <begin position="20"/>
        <end position="203"/>
    </location>
</feature>
<feature type="domain" description="RagB/SusD" evidence="6">
    <location>
        <begin position="383"/>
        <end position="455"/>
    </location>
</feature>
<keyword evidence="9" id="KW-1185">Reference proteome</keyword>
<proteinExistence type="inferred from homology"/>
<evidence type="ECO:0000256" key="4">
    <source>
        <dbReference type="ARBA" id="ARBA00023136"/>
    </source>
</evidence>
<evidence type="ECO:0000313" key="8">
    <source>
        <dbReference type="EMBL" id="SFH34004.1"/>
    </source>
</evidence>
<evidence type="ECO:0000313" key="9">
    <source>
        <dbReference type="Proteomes" id="UP000199666"/>
    </source>
</evidence>
<accession>A0A1I2Z881</accession>
<dbReference type="AlphaFoldDB" id="A0A1I2Z881"/>
<evidence type="ECO:0000256" key="1">
    <source>
        <dbReference type="ARBA" id="ARBA00004442"/>
    </source>
</evidence>
<dbReference type="Pfam" id="PF07980">
    <property type="entry name" value="SusD_RagB"/>
    <property type="match status" value="1"/>
</dbReference>
<gene>
    <name evidence="8" type="ORF">SAMN04489864_10959</name>
</gene>
<evidence type="ECO:0000259" key="6">
    <source>
        <dbReference type="Pfam" id="PF07980"/>
    </source>
</evidence>
<evidence type="ECO:0000256" key="2">
    <source>
        <dbReference type="ARBA" id="ARBA00006275"/>
    </source>
</evidence>
<evidence type="ECO:0000256" key="3">
    <source>
        <dbReference type="ARBA" id="ARBA00022729"/>
    </source>
</evidence>
<sequence>MKKIYYLIILAVIGTTSCKKFLDVQPESQIDKNVLFSTEDGFKEALNGVYTLCASGYLYGEHLTFGDLEVRSQNFDFTDISYQKIASFNYKDPNYIFRNDRVWTTAYQAIVNCNYILAAIDAKRAIFTAANYELIKGETLALRAYLHFDMLRIYAPSYKSNPTAKAIPYVTEVKITSTPFSTVTEVLDKAIADLTEAKALLKESDPILDNSYVVGYPTAIGTTELDNKELFMQNRRTHMNYYSTCAELARIYLYKNDMPNSLANALEVINSAKFPWTKEADFVATDLTKKDRIFYPEIISSWSIPTQDKRLTSLFTNSNPTLVATSDKVNDIFEKNGAGAYDWRFSQWFVKGTLTTGGAERSFLQKYRSNPTPIINLHPLVAPAIKLGEMYYIAAEASYDTNPTAAVAYFNTFRQKRGIPTNVVATDKATLINYLIADARKEFYGESQYFFMLKRLHHAIRVSPTQIIPGTDAIFVSPIPDDELAYRTN</sequence>
<reference evidence="8 9" key="1">
    <citation type="submission" date="2016-10" db="EMBL/GenBank/DDBJ databases">
        <authorList>
            <person name="de Groot N.N."/>
        </authorList>
    </citation>
    <scope>NUCLEOTIDE SEQUENCE [LARGE SCALE GENOMIC DNA]</scope>
    <source>
        <strain evidence="8 9">DSM 18684</strain>
    </source>
</reference>
<evidence type="ECO:0000259" key="7">
    <source>
        <dbReference type="Pfam" id="PF14322"/>
    </source>
</evidence>
<keyword evidence="3" id="KW-0732">Signal</keyword>
<dbReference type="InterPro" id="IPR012944">
    <property type="entry name" value="SusD_RagB_dom"/>
</dbReference>
<dbReference type="RefSeq" id="WP_090995916.1">
    <property type="nucleotide sequence ID" value="NZ_FOPP01000009.1"/>
</dbReference>